<keyword evidence="2" id="KW-1185">Reference proteome</keyword>
<dbReference type="EMBL" id="KI271592">
    <property type="protein sequence ID" value="ERL64809.1"/>
    <property type="molecule type" value="Genomic_DNA"/>
</dbReference>
<dbReference type="eggNOG" id="ENOG5031WAY">
    <property type="taxonomic scope" value="Bacteria"/>
</dbReference>
<reference evidence="2" key="1">
    <citation type="journal article" date="2013" name="Genome Announc.">
        <title>Whole-Genome Sequencing of Lactobacillus shenzhenensis Strain LY-73T.</title>
        <authorList>
            <person name="Lin Z."/>
            <person name="Liu Z."/>
            <person name="Yang R."/>
            <person name="Zou Y."/>
            <person name="Wan D."/>
            <person name="Chen J."/>
            <person name="Guo M."/>
            <person name="Zhao J."/>
            <person name="Fang C."/>
            <person name="Yang R."/>
            <person name="Liu F."/>
        </authorList>
    </citation>
    <scope>NUCLEOTIDE SEQUENCE [LARGE SCALE GENOMIC DNA]</scope>
    <source>
        <strain evidence="2">LY-73</strain>
    </source>
</reference>
<name>U4TKW3_9LACO</name>
<organism evidence="1 2">
    <name type="scientific">Schleiferilactobacillus shenzhenensis LY-73</name>
    <dbReference type="NCBI Taxonomy" id="1231336"/>
    <lineage>
        <taxon>Bacteria</taxon>
        <taxon>Bacillati</taxon>
        <taxon>Bacillota</taxon>
        <taxon>Bacilli</taxon>
        <taxon>Lactobacillales</taxon>
        <taxon>Lactobacillaceae</taxon>
        <taxon>Schleiferilactobacillus</taxon>
    </lineage>
</organism>
<proteinExistence type="predicted"/>
<protein>
    <submittedName>
        <fullName evidence="1">Uncharacterized protein</fullName>
    </submittedName>
</protein>
<evidence type="ECO:0000313" key="1">
    <source>
        <dbReference type="EMBL" id="ERL64809.1"/>
    </source>
</evidence>
<dbReference type="HOGENOM" id="CLU_1048854_0_0_9"/>
<gene>
    <name evidence="1" type="ORF">L248_0586</name>
</gene>
<dbReference type="AlphaFoldDB" id="U4TKW3"/>
<dbReference type="Proteomes" id="UP000030647">
    <property type="component" value="Unassembled WGS sequence"/>
</dbReference>
<evidence type="ECO:0000313" key="2">
    <source>
        <dbReference type="Proteomes" id="UP000030647"/>
    </source>
</evidence>
<sequence>MYRTIPEKDDNPIGDRYATRYGLLKRYSDRNWNRYTRVFVPGHFSRRLQYPPVFENKAVQVFRERFPQAARADAQAFRNYLRAYVGTWDFSLMYDYIGAMVQAKTYFSEPLNPAEKQYLTAIAKDELPDGVQIAGTLADARERVEQEPNSVWAAGLLEAVQQNNDPEISSDDYLALVEALNAEKTDALLELMQLDAFYAVPTKLIVSAMASTPDDMIAEQDVKRREMRHFIRGYLVPRMFGQQFTVQELAYWQEFLRTNVRGWWT</sequence>
<accession>U4TKW3</accession>